<dbReference type="SUPFAM" id="SSF53067">
    <property type="entry name" value="Actin-like ATPase domain"/>
    <property type="match status" value="2"/>
</dbReference>
<proteinExistence type="predicted"/>
<evidence type="ECO:0008006" key="6">
    <source>
        <dbReference type="Google" id="ProtNLM"/>
    </source>
</evidence>
<keyword evidence="5" id="KW-1185">Reference proteome</keyword>
<keyword evidence="2" id="KW-0067">ATP-binding</keyword>
<gene>
    <name evidence="4" type="ORF">EMPG_17132</name>
</gene>
<protein>
    <recommendedName>
        <fullName evidence="6">Hsp70-like protein</fullName>
    </recommendedName>
</protein>
<feature type="region of interest" description="Disordered" evidence="3">
    <location>
        <begin position="1"/>
        <end position="57"/>
    </location>
</feature>
<dbReference type="PRINTS" id="PR00301">
    <property type="entry name" value="HEATSHOCK70"/>
</dbReference>
<evidence type="ECO:0000256" key="1">
    <source>
        <dbReference type="ARBA" id="ARBA00022741"/>
    </source>
</evidence>
<dbReference type="InterPro" id="IPR013126">
    <property type="entry name" value="Hsp_70_fam"/>
</dbReference>
<dbReference type="STRING" id="2060906.A0A0H1B8S5"/>
<dbReference type="GO" id="GO:0005524">
    <property type="term" value="F:ATP binding"/>
    <property type="evidence" value="ECO:0007669"/>
    <property type="project" value="UniProtKB-KW"/>
</dbReference>
<evidence type="ECO:0000313" key="5">
    <source>
        <dbReference type="Proteomes" id="UP000053573"/>
    </source>
</evidence>
<dbReference type="Proteomes" id="UP000053573">
    <property type="component" value="Unassembled WGS sequence"/>
</dbReference>
<keyword evidence="1" id="KW-0547">Nucleotide-binding</keyword>
<evidence type="ECO:0000256" key="3">
    <source>
        <dbReference type="SAM" id="MobiDB-lite"/>
    </source>
</evidence>
<dbReference type="Gene3D" id="3.30.420.40">
    <property type="match status" value="2"/>
</dbReference>
<dbReference type="InterPro" id="IPR043129">
    <property type="entry name" value="ATPase_NBD"/>
</dbReference>
<dbReference type="CDD" id="cd10170">
    <property type="entry name" value="ASKHA_NBD_HSP70"/>
    <property type="match status" value="1"/>
</dbReference>
<dbReference type="OrthoDB" id="2963168at2759"/>
<evidence type="ECO:0000256" key="2">
    <source>
        <dbReference type="ARBA" id="ARBA00022840"/>
    </source>
</evidence>
<accession>A0A0H1B8S5</accession>
<dbReference type="PANTHER" id="PTHR14187:SF5">
    <property type="entry name" value="HEAT SHOCK 70 KDA PROTEIN 12A"/>
    <property type="match status" value="1"/>
</dbReference>
<evidence type="ECO:0000313" key="4">
    <source>
        <dbReference type="EMBL" id="KLJ07402.1"/>
    </source>
</evidence>
<dbReference type="Gene3D" id="3.90.640.10">
    <property type="entry name" value="Actin, Chain A, domain 4"/>
    <property type="match status" value="1"/>
</dbReference>
<organism evidence="4 5">
    <name type="scientific">Blastomyces silverae</name>
    <dbReference type="NCBI Taxonomy" id="2060906"/>
    <lineage>
        <taxon>Eukaryota</taxon>
        <taxon>Fungi</taxon>
        <taxon>Dikarya</taxon>
        <taxon>Ascomycota</taxon>
        <taxon>Pezizomycotina</taxon>
        <taxon>Eurotiomycetes</taxon>
        <taxon>Eurotiomycetidae</taxon>
        <taxon>Onygenales</taxon>
        <taxon>Ajellomycetaceae</taxon>
        <taxon>Blastomyces</taxon>
    </lineage>
</organism>
<sequence>MPILQFGLDDSPKPVRTPNSKPRASSGILNGVVRKRDRIKREVEDDSELGSPAKKSKEGTATAHLIVGIDFGTTYSGVAVAHSEFGREKIHIISSWPGNVEVRHKVPTMIEDKSESSNYRGWGYAISPTTHCSSWFKLHMAPDNTLSKNDDPLLSQSVGPSLLRIPDWETPEILCEEYLRRLYKRVMERLSTIYGQSIVDMLPIKAVLTIPADWDKKYKTTLSEAAHRAGIATGENDSVLTVDEPEAAALAAFETSLGQGNSSIFKANNNVVVVDIGGGTIDIITYKIVQTNPLKVTEACTGTSAKCGATMIDRELHRLMGEKYGSAFSSLPAKEIGHGSDFMKDIETMKRNFTGHGDEHIKEHLIRLVMDINDGAGYVYGLAQVKITSEELAQIFDKVISRAFDMVSEQIEMARKNNDNPVNLIILCGGMADSDYVQAQFREFCGNKLDKKVDVIVPDEAWPAIAKGAALYAFGQSIVESRKSRWSYGIGVHRAFDPERDNEEDQYNCPSRGERVEGHVEWFIKQGESVKDKVKWIRGYIAMRKGRKLRDTVGDLMLYKSKSPTPGNKTNDPDVEKLTTLKICIPARNSQADKTVRVGHIILVNEKLVKFEAKCGNKQIGLEQTDYEDDKP</sequence>
<name>A0A0H1B8S5_9EURO</name>
<dbReference type="PANTHER" id="PTHR14187">
    <property type="entry name" value="ALPHA KINASE/ELONGATION FACTOR 2 KINASE"/>
    <property type="match status" value="1"/>
</dbReference>
<comment type="caution">
    <text evidence="4">The sequence shown here is derived from an EMBL/GenBank/DDBJ whole genome shotgun (WGS) entry which is preliminary data.</text>
</comment>
<dbReference type="Pfam" id="PF00012">
    <property type="entry name" value="HSP70"/>
    <property type="match status" value="1"/>
</dbReference>
<dbReference type="GO" id="GO:0140662">
    <property type="term" value="F:ATP-dependent protein folding chaperone"/>
    <property type="evidence" value="ECO:0007669"/>
    <property type="project" value="InterPro"/>
</dbReference>
<reference evidence="5" key="1">
    <citation type="journal article" date="2015" name="PLoS Genet.">
        <title>The dynamic genome and transcriptome of the human fungal pathogen Blastomyces and close relative Emmonsia.</title>
        <authorList>
            <person name="Munoz J.F."/>
            <person name="Gauthier G.M."/>
            <person name="Desjardins C.A."/>
            <person name="Gallo J.E."/>
            <person name="Holder J."/>
            <person name="Sullivan T.D."/>
            <person name="Marty A.J."/>
            <person name="Carmen J.C."/>
            <person name="Chen Z."/>
            <person name="Ding L."/>
            <person name="Gujja S."/>
            <person name="Magrini V."/>
            <person name="Misas E."/>
            <person name="Mitreva M."/>
            <person name="Priest M."/>
            <person name="Saif S."/>
            <person name="Whiston E.A."/>
            <person name="Young S."/>
            <person name="Zeng Q."/>
            <person name="Goldman W.E."/>
            <person name="Mardis E.R."/>
            <person name="Taylor J.W."/>
            <person name="McEwen J.G."/>
            <person name="Clay O.K."/>
            <person name="Klein B.S."/>
            <person name="Cuomo C.A."/>
        </authorList>
    </citation>
    <scope>NUCLEOTIDE SEQUENCE [LARGE SCALE GENOMIC DNA]</scope>
    <source>
        <strain evidence="5">UAMH 139</strain>
    </source>
</reference>
<dbReference type="AlphaFoldDB" id="A0A0H1B8S5"/>
<dbReference type="EMBL" id="LDEV01002832">
    <property type="protein sequence ID" value="KLJ07402.1"/>
    <property type="molecule type" value="Genomic_DNA"/>
</dbReference>